<feature type="transmembrane region" description="Helical" evidence="2">
    <location>
        <begin position="609"/>
        <end position="629"/>
    </location>
</feature>
<dbReference type="PANTHER" id="PTHR38434">
    <property type="entry name" value="BLL2549 PROTEIN"/>
    <property type="match status" value="1"/>
</dbReference>
<keyword evidence="1" id="KW-0175">Coiled coil</keyword>
<keyword evidence="2" id="KW-0472">Membrane</keyword>
<feature type="coiled-coil region" evidence="1">
    <location>
        <begin position="51"/>
        <end position="78"/>
    </location>
</feature>
<name>A0A7H9BMN9_9NEIS</name>
<evidence type="ECO:0000313" key="3">
    <source>
        <dbReference type="EMBL" id="QLG88634.1"/>
    </source>
</evidence>
<feature type="transmembrane region" description="Helical" evidence="2">
    <location>
        <begin position="466"/>
        <end position="481"/>
    </location>
</feature>
<feature type="transmembrane region" description="Helical" evidence="2">
    <location>
        <begin position="576"/>
        <end position="597"/>
    </location>
</feature>
<protein>
    <submittedName>
        <fullName evidence="3">DUF2339 domain-containing protein</fullName>
    </submittedName>
</protein>
<feature type="transmembrane region" description="Helical" evidence="2">
    <location>
        <begin position="6"/>
        <end position="33"/>
    </location>
</feature>
<dbReference type="AlphaFoldDB" id="A0A7H9BMN9"/>
<feature type="transmembrane region" description="Helical" evidence="2">
    <location>
        <begin position="410"/>
        <end position="429"/>
    </location>
</feature>
<dbReference type="EMBL" id="CP058627">
    <property type="protein sequence ID" value="QLG88634.1"/>
    <property type="molecule type" value="Genomic_DNA"/>
</dbReference>
<feature type="transmembrane region" description="Helical" evidence="2">
    <location>
        <begin position="883"/>
        <end position="900"/>
    </location>
</feature>
<evidence type="ECO:0000256" key="2">
    <source>
        <dbReference type="SAM" id="Phobius"/>
    </source>
</evidence>
<keyword evidence="2" id="KW-0812">Transmembrane</keyword>
<gene>
    <name evidence="3" type="ORF">HQ393_10500</name>
</gene>
<feature type="transmembrane region" description="Helical" evidence="2">
    <location>
        <begin position="169"/>
        <end position="188"/>
    </location>
</feature>
<feature type="transmembrane region" description="Helical" evidence="2">
    <location>
        <begin position="664"/>
        <end position="684"/>
    </location>
</feature>
<feature type="transmembrane region" description="Helical" evidence="2">
    <location>
        <begin position="386"/>
        <end position="404"/>
    </location>
</feature>
<dbReference type="InterPro" id="IPR014600">
    <property type="entry name" value="UCP035905_mem"/>
</dbReference>
<dbReference type="PANTHER" id="PTHR38434:SF1">
    <property type="entry name" value="BLL2549 PROTEIN"/>
    <property type="match status" value="1"/>
</dbReference>
<reference evidence="3 4" key="1">
    <citation type="submission" date="2020-07" db="EMBL/GenBank/DDBJ databases">
        <title>Complete genome sequence of Chitinibacter sp. 2T18.</title>
        <authorList>
            <person name="Bae J.-W."/>
            <person name="Choi J.-W."/>
        </authorList>
    </citation>
    <scope>NUCLEOTIDE SEQUENCE [LARGE SCALE GENOMIC DNA]</scope>
    <source>
        <strain evidence="3 4">2T18</strain>
    </source>
</reference>
<dbReference type="Proteomes" id="UP000509597">
    <property type="component" value="Chromosome"/>
</dbReference>
<feature type="transmembrane region" description="Helical" evidence="2">
    <location>
        <begin position="825"/>
        <end position="846"/>
    </location>
</feature>
<feature type="transmembrane region" description="Helical" evidence="2">
    <location>
        <begin position="550"/>
        <end position="570"/>
    </location>
</feature>
<feature type="transmembrane region" description="Helical" evidence="2">
    <location>
        <begin position="517"/>
        <end position="538"/>
    </location>
</feature>
<feature type="transmembrane region" description="Helical" evidence="2">
    <location>
        <begin position="194"/>
        <end position="212"/>
    </location>
</feature>
<feature type="transmembrane region" description="Helical" evidence="2">
    <location>
        <begin position="853"/>
        <end position="871"/>
    </location>
</feature>
<dbReference type="Pfam" id="PF10101">
    <property type="entry name" value="DUF2339"/>
    <property type="match status" value="1"/>
</dbReference>
<evidence type="ECO:0000313" key="4">
    <source>
        <dbReference type="Proteomes" id="UP000509597"/>
    </source>
</evidence>
<feature type="transmembrane region" description="Helical" evidence="2">
    <location>
        <begin position="249"/>
        <end position="271"/>
    </location>
</feature>
<dbReference type="InterPro" id="IPR019286">
    <property type="entry name" value="DUF2339_TM"/>
</dbReference>
<feature type="transmembrane region" description="Helical" evidence="2">
    <location>
        <begin position="300"/>
        <end position="319"/>
    </location>
</feature>
<feature type="transmembrane region" description="Helical" evidence="2">
    <location>
        <begin position="696"/>
        <end position="714"/>
    </location>
</feature>
<proteinExistence type="predicted"/>
<feature type="transmembrane region" description="Helical" evidence="2">
    <location>
        <begin position="754"/>
        <end position="775"/>
    </location>
</feature>
<feature type="transmembrane region" description="Helical" evidence="2">
    <location>
        <begin position="723"/>
        <end position="742"/>
    </location>
</feature>
<feature type="transmembrane region" description="Helical" evidence="2">
    <location>
        <begin position="278"/>
        <end position="294"/>
    </location>
</feature>
<feature type="transmembrane region" description="Helical" evidence="2">
    <location>
        <begin position="326"/>
        <end position="344"/>
    </location>
</feature>
<feature type="transmembrane region" description="Helical" evidence="2">
    <location>
        <begin position="356"/>
        <end position="374"/>
    </location>
</feature>
<evidence type="ECO:0000256" key="1">
    <source>
        <dbReference type="SAM" id="Coils"/>
    </source>
</evidence>
<dbReference type="RefSeq" id="WP_179355146.1">
    <property type="nucleotide sequence ID" value="NZ_CP058627.1"/>
</dbReference>
<sequence length="917" mass="100876">MLRWTLFILGLAFGWSTFELKAGLIVGIVGFLIGRWFEERSSQPATPQRQVPNLAQEVAQLKQRINRLEDEVRALRTAANPNSNSTLNPAAAAEAVEIETVASTSSTSIPPTTQPALSDAGFQVGTQPAPARRVTRPVLPPTAKPSPLFALIAEGWNAAQAWLFGGNTVVRLGMIILFFGVSFLLKFAADNQMLPIQARLAGLSLGAALLFATGWRLRAARRSYALIMQGGALGLLYFTIYGAMKLYHLLPTTLAFGLLALLGVAAALLAIRQDASSLAVMGICGGFMAPILTSDGSGNHVLLFSYFALLNAGIFGIAWFKAWRSLNLLGFIFTYAIATTWGVLDYRSELRASTQPFVVIFWLFYAGISALYALKRSHSVRSIVDGTLVFGTPIITLALQSQLMSGVEYGMCYSALIGALGYFALAGYLQHRRDATLQLFIDAQIAIGVLLATLAIPLAFDGNVTAAMWAVEGAAVLWVSLRQERRLAMSFGLFLQFAAGIAVLSESDYYTSTPFLNGVYFADLLIALAGLFCAWQLHEKQKDWPLKPRLIQLGWVVGAWGLLWLVKANLDEVERFFSFEVLQNAQILLAIFVAVTAQQLALRKIWRQVQILALAFAPFLLLLALTQYFHLNHFFDLWAWPFALIALFALLYQQDRHHDTHAEWQHTAAAWLSWGMFIDELSYWIGRNIHTGVSDLAIFAIVMSTALAAIKYLPWPVKAHRRAYWLFGTAPVALLLLLWGFYTALSGGDSGWPVLNALDLAQIAALAALAFWGKAAVRIANRPMPSAGYATLGAACFVWLNAMLLRTIHHQRDIDYTLDALVQSTVVQMSLSIFWTIIALALMLVATRKYWRILWLVGAALLAIVVGKLFLLDLSHISGIERIASFMGVGLLLLLIGYLAPIPPQQHDENQHQDGQD</sequence>
<feature type="transmembrane region" description="Helical" evidence="2">
    <location>
        <begin position="441"/>
        <end position="460"/>
    </location>
</feature>
<organism evidence="3 4">
    <name type="scientific">Chitinibacter bivalviorum</name>
    <dbReference type="NCBI Taxonomy" id="2739434"/>
    <lineage>
        <taxon>Bacteria</taxon>
        <taxon>Pseudomonadati</taxon>
        <taxon>Pseudomonadota</taxon>
        <taxon>Betaproteobacteria</taxon>
        <taxon>Neisseriales</taxon>
        <taxon>Chitinibacteraceae</taxon>
        <taxon>Chitinibacter</taxon>
    </lineage>
</organism>
<accession>A0A7H9BMN9</accession>
<dbReference type="PIRSF" id="PIRSF035905">
    <property type="entry name" value="UCP035905_mp"/>
    <property type="match status" value="1"/>
</dbReference>
<feature type="transmembrane region" description="Helical" evidence="2">
    <location>
        <begin position="635"/>
        <end position="652"/>
    </location>
</feature>
<keyword evidence="4" id="KW-1185">Reference proteome</keyword>
<dbReference type="KEGG" id="chiz:HQ393_10500"/>
<feature type="transmembrane region" description="Helical" evidence="2">
    <location>
        <begin position="488"/>
        <end position="505"/>
    </location>
</feature>
<keyword evidence="2" id="KW-1133">Transmembrane helix</keyword>
<feature type="transmembrane region" description="Helical" evidence="2">
    <location>
        <begin position="787"/>
        <end position="805"/>
    </location>
</feature>
<feature type="transmembrane region" description="Helical" evidence="2">
    <location>
        <begin position="224"/>
        <end position="243"/>
    </location>
</feature>